<dbReference type="SUPFAM" id="SSF56801">
    <property type="entry name" value="Acetyl-CoA synthetase-like"/>
    <property type="match status" value="1"/>
</dbReference>
<evidence type="ECO:0000313" key="5">
    <source>
        <dbReference type="EMBL" id="TYO97515.1"/>
    </source>
</evidence>
<dbReference type="PANTHER" id="PTHR43272:SF32">
    <property type="entry name" value="AMP-DEPENDENT SYNTHETASE_LIGASE DOMAIN-CONTAINING PROTEIN"/>
    <property type="match status" value="1"/>
</dbReference>
<dbReference type="GO" id="GO:0016020">
    <property type="term" value="C:membrane"/>
    <property type="evidence" value="ECO:0007669"/>
    <property type="project" value="TreeGrafter"/>
</dbReference>
<accession>A0A5D3WJ35</accession>
<dbReference type="EMBL" id="VNIB01000010">
    <property type="protein sequence ID" value="TYO97515.1"/>
    <property type="molecule type" value="Genomic_DNA"/>
</dbReference>
<comment type="caution">
    <text evidence="5">The sequence shown here is derived from an EMBL/GenBank/DDBJ whole genome shotgun (WGS) entry which is preliminary data.</text>
</comment>
<dbReference type="InterPro" id="IPR000873">
    <property type="entry name" value="AMP-dep_synth/lig_dom"/>
</dbReference>
<dbReference type="InterPro" id="IPR042099">
    <property type="entry name" value="ANL_N_sf"/>
</dbReference>
<dbReference type="CDD" id="cd05907">
    <property type="entry name" value="VL_LC_FACS_like"/>
    <property type="match status" value="1"/>
</dbReference>
<evidence type="ECO:0000259" key="4">
    <source>
        <dbReference type="Pfam" id="PF00501"/>
    </source>
</evidence>
<proteinExistence type="predicted"/>
<evidence type="ECO:0000256" key="3">
    <source>
        <dbReference type="ARBA" id="ARBA00023098"/>
    </source>
</evidence>
<dbReference type="InterPro" id="IPR020845">
    <property type="entry name" value="AMP-binding_CS"/>
</dbReference>
<dbReference type="RefSeq" id="WP_187426754.1">
    <property type="nucleotide sequence ID" value="NZ_VNIB01000010.1"/>
</dbReference>
<name>A0A5D3WJ35_9BACT</name>
<dbReference type="GO" id="GO:0004467">
    <property type="term" value="F:long-chain fatty acid-CoA ligase activity"/>
    <property type="evidence" value="ECO:0007669"/>
    <property type="project" value="TreeGrafter"/>
</dbReference>
<dbReference type="AlphaFoldDB" id="A0A5D3WJ35"/>
<dbReference type="PROSITE" id="PS00455">
    <property type="entry name" value="AMP_BINDING"/>
    <property type="match status" value="1"/>
</dbReference>
<gene>
    <name evidence="5" type="ORF">EDC39_11055</name>
</gene>
<evidence type="ECO:0000313" key="6">
    <source>
        <dbReference type="Proteomes" id="UP000324159"/>
    </source>
</evidence>
<dbReference type="Pfam" id="PF00501">
    <property type="entry name" value="AMP-binding"/>
    <property type="match status" value="1"/>
</dbReference>
<dbReference type="Gene3D" id="3.40.50.12780">
    <property type="entry name" value="N-terminal domain of ligase-like"/>
    <property type="match status" value="1"/>
</dbReference>
<sequence length="603" mass="67502">MHRNIPQTILDLAPERGRQVVMRTKLGDRWRDIDWQRFVQQVRRFAGGLLALGIEPGDRVAIMSPNRPEWAFADLAIMACGGVTVPVYHTEGAEEAAYILNNSGSRFVFVRSIDELRKIETQLAQLPDLESIILIEGDSNGEAAIPLRRFLPDTVDSQLLDRRLAQVKREDLATIVYTSGTTGPPKGAMLTHDNILSAVEAAACVFSISPADSCLSFLPLSHVFERVDGYYFMLIQGATINYAESIDSVPVNLQEVRPTVVISVPRLFEKMYARVMERVGSGSWLKKQIFFAALKACTRHLHLELAGQEIPGWLDRVVRIARDKVFGKLREPLGGRIRFFVSGGAPLARNVAEFFLAAGIPIYEGYGLTETSAGIAANCEGQVRLGTVGRCMPGTEILIADDGEILIRGKTVFKGYWQNPVKTDEALRDGWFYTGDIGTLDRDGFLGITDRKKDLIITAGGENIAPQLIENRLKSDKFIANAFVFGNRKPYLVALIVPNFDNLEKYARLKKLPYLDHCGLVNHPVILDLIRRRVDRLQAGQPGFMHIKRFTLMSRDFSGREITPTLKLKRKIIRDTYADLIERMYLPQDHGIHDAGYCLTDND</sequence>
<keyword evidence="1" id="KW-0436">Ligase</keyword>
<keyword evidence="6" id="KW-1185">Reference proteome</keyword>
<keyword evidence="2" id="KW-0276">Fatty acid metabolism</keyword>
<reference evidence="5 6" key="1">
    <citation type="submission" date="2019-07" db="EMBL/GenBank/DDBJ databases">
        <title>Genomic Encyclopedia of Type Strains, Phase IV (KMG-IV): sequencing the most valuable type-strain genomes for metagenomic binning, comparative biology and taxonomic classification.</title>
        <authorList>
            <person name="Goeker M."/>
        </authorList>
    </citation>
    <scope>NUCLEOTIDE SEQUENCE [LARGE SCALE GENOMIC DNA]</scope>
    <source>
        <strain evidence="5 6">SS015</strain>
    </source>
</reference>
<dbReference type="Proteomes" id="UP000324159">
    <property type="component" value="Unassembled WGS sequence"/>
</dbReference>
<feature type="domain" description="AMP-dependent synthetase/ligase" evidence="4">
    <location>
        <begin position="23"/>
        <end position="417"/>
    </location>
</feature>
<keyword evidence="3" id="KW-0443">Lipid metabolism</keyword>
<evidence type="ECO:0000256" key="1">
    <source>
        <dbReference type="ARBA" id="ARBA00022598"/>
    </source>
</evidence>
<dbReference type="PANTHER" id="PTHR43272">
    <property type="entry name" value="LONG-CHAIN-FATTY-ACID--COA LIGASE"/>
    <property type="match status" value="1"/>
</dbReference>
<protein>
    <submittedName>
        <fullName evidence="5">Long-chain acyl-CoA synthetase</fullName>
    </submittedName>
</protein>
<evidence type="ECO:0000256" key="2">
    <source>
        <dbReference type="ARBA" id="ARBA00022832"/>
    </source>
</evidence>
<organism evidence="5 6">
    <name type="scientific">Geothermobacter ehrlichii</name>
    <dbReference type="NCBI Taxonomy" id="213224"/>
    <lineage>
        <taxon>Bacteria</taxon>
        <taxon>Pseudomonadati</taxon>
        <taxon>Thermodesulfobacteriota</taxon>
        <taxon>Desulfuromonadia</taxon>
        <taxon>Desulfuromonadales</taxon>
        <taxon>Geothermobacteraceae</taxon>
        <taxon>Geothermobacter</taxon>
    </lineage>
</organism>
<dbReference type="Pfam" id="PF23562">
    <property type="entry name" value="AMP-binding_C_3"/>
    <property type="match status" value="1"/>
</dbReference>